<dbReference type="Proteomes" id="UP000466442">
    <property type="component" value="Unassembled WGS sequence"/>
</dbReference>
<gene>
    <name evidence="4" type="ORF">GE061_006092</name>
</gene>
<comment type="caution">
    <text evidence="4">The sequence shown here is derived from an EMBL/GenBank/DDBJ whole genome shotgun (WGS) entry which is preliminary data.</text>
</comment>
<dbReference type="InterPro" id="IPR041515">
    <property type="entry name" value="PPAF-2-like_Clip"/>
</dbReference>
<dbReference type="GO" id="GO:0006508">
    <property type="term" value="P:proteolysis"/>
    <property type="evidence" value="ECO:0007669"/>
    <property type="project" value="InterPro"/>
</dbReference>
<evidence type="ECO:0000259" key="3">
    <source>
        <dbReference type="PROSITE" id="PS50240"/>
    </source>
</evidence>
<protein>
    <recommendedName>
        <fullName evidence="3">Peptidase S1 domain-containing protein</fullName>
    </recommendedName>
</protein>
<feature type="compositionally biased region" description="Basic and acidic residues" evidence="2">
    <location>
        <begin position="157"/>
        <end position="167"/>
    </location>
</feature>
<reference evidence="4" key="1">
    <citation type="journal article" date="2021" name="Mol. Ecol. Resour.">
        <title>Apolygus lucorum genome provides insights into omnivorousness and mesophyll feeding.</title>
        <authorList>
            <person name="Liu Y."/>
            <person name="Liu H."/>
            <person name="Wang H."/>
            <person name="Huang T."/>
            <person name="Liu B."/>
            <person name="Yang B."/>
            <person name="Yin L."/>
            <person name="Li B."/>
            <person name="Zhang Y."/>
            <person name="Zhang S."/>
            <person name="Jiang F."/>
            <person name="Zhang X."/>
            <person name="Ren Y."/>
            <person name="Wang B."/>
            <person name="Wang S."/>
            <person name="Lu Y."/>
            <person name="Wu K."/>
            <person name="Fan W."/>
            <person name="Wang G."/>
        </authorList>
    </citation>
    <scope>NUCLEOTIDE SEQUENCE</scope>
    <source>
        <strain evidence="4">12Hb</strain>
    </source>
</reference>
<evidence type="ECO:0000313" key="5">
    <source>
        <dbReference type="Proteomes" id="UP000466442"/>
    </source>
</evidence>
<dbReference type="Pfam" id="PF18322">
    <property type="entry name" value="CLIP_1"/>
    <property type="match status" value="1"/>
</dbReference>
<dbReference type="PANTHER" id="PTHR24258:SF129">
    <property type="entry name" value="LP15124P-RELATED"/>
    <property type="match status" value="1"/>
</dbReference>
<name>A0A8S9WUA3_APOLU</name>
<dbReference type="AlphaFoldDB" id="A0A8S9WUA3"/>
<dbReference type="PRINTS" id="PR00722">
    <property type="entry name" value="CHYMOTRYPSIN"/>
</dbReference>
<proteinExistence type="predicted"/>
<evidence type="ECO:0000256" key="1">
    <source>
        <dbReference type="ARBA" id="ARBA00023157"/>
    </source>
</evidence>
<dbReference type="SMART" id="SM00020">
    <property type="entry name" value="Tryp_SPc"/>
    <property type="match status" value="1"/>
</dbReference>
<dbReference type="OrthoDB" id="6261922at2759"/>
<evidence type="ECO:0000313" key="4">
    <source>
        <dbReference type="EMBL" id="KAF6199794.1"/>
    </source>
</evidence>
<feature type="region of interest" description="Disordered" evidence="2">
    <location>
        <begin position="154"/>
        <end position="202"/>
    </location>
</feature>
<dbReference type="SUPFAM" id="SSF50494">
    <property type="entry name" value="Trypsin-like serine proteases"/>
    <property type="match status" value="1"/>
</dbReference>
<dbReference type="PROSITE" id="PS50240">
    <property type="entry name" value="TRYPSIN_DOM"/>
    <property type="match status" value="1"/>
</dbReference>
<feature type="compositionally biased region" description="Basic residues" evidence="2">
    <location>
        <begin position="187"/>
        <end position="202"/>
    </location>
</feature>
<dbReference type="EMBL" id="WIXP02000014">
    <property type="protein sequence ID" value="KAF6199794.1"/>
    <property type="molecule type" value="Genomic_DNA"/>
</dbReference>
<sequence>MDMGIKCKRLICQIRMCGSGWCSVYADGRGVVFDASEECPMCSSDEPDTLMHFLCRSSAQKIVQASDMDRLVVLTVLLLVENVLSATDDELIANAFDGIGFNPEKGGCRCLPFYQCQNGTQTRDGAGLINYRLITPKCSCECQDITQRCCYSPPEKPQVETTKRPIDSRTTSTPVTTTSEPEVTTSKPKRTPTRPRRKPKCGVRRSDILDTRIMGAKNKTKSSEFPWMVAIFHNEVKDGGDQVKRYMCAGSLIHERVVMTVAHCANQLKLDNIVVRAGAWNLNSNDEPYPHQDRVVSQIISHSEFNARYVTNDVALLVTTTPFKFAINVDIICLPKVGDVVNENSCIAAGWGKNETGEETETPQSIPQTTPKRFIRPYVLDLNFGGGATYHLEHLAGGIRDVFTLKINPIETPFGTLNEFVVASERDYPTSKPHSQRPRQQPNPTGQYNASAFQLGMKYIELPTVPKDECESRLQDTRLGPYFNLHESVMCAGGIEGKDACQGDGGSPLICPIKGVPFRYQQVGIVAAGIGCGTAVPALYADVAYLRPWINQQVTQLGFEPAYDY</sequence>
<feature type="domain" description="Peptidase S1" evidence="3">
    <location>
        <begin position="213"/>
        <end position="555"/>
    </location>
</feature>
<dbReference type="GO" id="GO:0004252">
    <property type="term" value="F:serine-type endopeptidase activity"/>
    <property type="evidence" value="ECO:0007669"/>
    <property type="project" value="InterPro"/>
</dbReference>
<dbReference type="InterPro" id="IPR001314">
    <property type="entry name" value="Peptidase_S1A"/>
</dbReference>
<dbReference type="FunFam" id="2.40.10.10:FF:000068">
    <property type="entry name" value="transmembrane protease serine 2"/>
    <property type="match status" value="1"/>
</dbReference>
<dbReference type="CDD" id="cd00190">
    <property type="entry name" value="Tryp_SPc"/>
    <property type="match status" value="1"/>
</dbReference>
<feature type="compositionally biased region" description="Polar residues" evidence="2">
    <location>
        <begin position="438"/>
        <end position="448"/>
    </location>
</feature>
<dbReference type="Pfam" id="PF00089">
    <property type="entry name" value="Trypsin"/>
    <property type="match status" value="2"/>
</dbReference>
<evidence type="ECO:0000256" key="2">
    <source>
        <dbReference type="SAM" id="MobiDB-lite"/>
    </source>
</evidence>
<dbReference type="Gene3D" id="2.40.10.10">
    <property type="entry name" value="Trypsin-like serine proteases"/>
    <property type="match status" value="2"/>
</dbReference>
<organism evidence="4 5">
    <name type="scientific">Apolygus lucorum</name>
    <name type="common">Small green plant bug</name>
    <name type="synonym">Lygocoris lucorum</name>
    <dbReference type="NCBI Taxonomy" id="248454"/>
    <lineage>
        <taxon>Eukaryota</taxon>
        <taxon>Metazoa</taxon>
        <taxon>Ecdysozoa</taxon>
        <taxon>Arthropoda</taxon>
        <taxon>Hexapoda</taxon>
        <taxon>Insecta</taxon>
        <taxon>Pterygota</taxon>
        <taxon>Neoptera</taxon>
        <taxon>Paraneoptera</taxon>
        <taxon>Hemiptera</taxon>
        <taxon>Heteroptera</taxon>
        <taxon>Panheteroptera</taxon>
        <taxon>Cimicomorpha</taxon>
        <taxon>Miridae</taxon>
        <taxon>Mirini</taxon>
        <taxon>Apolygus</taxon>
    </lineage>
</organism>
<feature type="compositionally biased region" description="Low complexity" evidence="2">
    <location>
        <begin position="170"/>
        <end position="186"/>
    </location>
</feature>
<keyword evidence="1" id="KW-1015">Disulfide bond</keyword>
<dbReference type="InterPro" id="IPR009003">
    <property type="entry name" value="Peptidase_S1_PA"/>
</dbReference>
<feature type="region of interest" description="Disordered" evidence="2">
    <location>
        <begin position="427"/>
        <end position="448"/>
    </location>
</feature>
<accession>A0A8S9WUA3</accession>
<keyword evidence="5" id="KW-1185">Reference proteome</keyword>
<dbReference type="InterPro" id="IPR043504">
    <property type="entry name" value="Peptidase_S1_PA_chymotrypsin"/>
</dbReference>
<dbReference type="PANTHER" id="PTHR24258">
    <property type="entry name" value="SERINE PROTEASE-RELATED"/>
    <property type="match status" value="1"/>
</dbReference>
<dbReference type="InterPro" id="IPR001254">
    <property type="entry name" value="Trypsin_dom"/>
</dbReference>